<feature type="compositionally biased region" description="Polar residues" evidence="1">
    <location>
        <begin position="193"/>
        <end position="212"/>
    </location>
</feature>
<protein>
    <submittedName>
        <fullName evidence="2">Uncharacterized protein</fullName>
    </submittedName>
</protein>
<accession>A0A7S4EFF1</accession>
<reference evidence="2" key="1">
    <citation type="submission" date="2021-01" db="EMBL/GenBank/DDBJ databases">
        <authorList>
            <person name="Corre E."/>
            <person name="Pelletier E."/>
            <person name="Niang G."/>
            <person name="Scheremetjew M."/>
            <person name="Finn R."/>
            <person name="Kale V."/>
            <person name="Holt S."/>
            <person name="Cochrane G."/>
            <person name="Meng A."/>
            <person name="Brown T."/>
            <person name="Cohen L."/>
        </authorList>
    </citation>
    <scope>NUCLEOTIDE SEQUENCE</scope>
    <source>
        <strain evidence="2">10249 10 AB</strain>
    </source>
</reference>
<name>A0A7S4EFF1_9STRA</name>
<feature type="compositionally biased region" description="Polar residues" evidence="1">
    <location>
        <begin position="41"/>
        <end position="50"/>
    </location>
</feature>
<feature type="compositionally biased region" description="Acidic residues" evidence="1">
    <location>
        <begin position="63"/>
        <end position="75"/>
    </location>
</feature>
<dbReference type="EMBL" id="HBIX01002133">
    <property type="protein sequence ID" value="CAE0708856.1"/>
    <property type="molecule type" value="Transcribed_RNA"/>
</dbReference>
<evidence type="ECO:0000256" key="1">
    <source>
        <dbReference type="SAM" id="MobiDB-lite"/>
    </source>
</evidence>
<feature type="region of interest" description="Disordered" evidence="1">
    <location>
        <begin position="1"/>
        <end position="20"/>
    </location>
</feature>
<feature type="region of interest" description="Disordered" evidence="1">
    <location>
        <begin position="39"/>
        <end position="106"/>
    </location>
</feature>
<evidence type="ECO:0000313" key="2">
    <source>
        <dbReference type="EMBL" id="CAE0708856.1"/>
    </source>
</evidence>
<feature type="region of interest" description="Disordered" evidence="1">
    <location>
        <begin position="137"/>
        <end position="174"/>
    </location>
</feature>
<sequence length="225" mass="24114">MESKKQHQLPPPPDNSDLMSRLGKFLPQLKSANQELMVLSKANNSSSPTTGVEVLDADLKLDEDSDSDDDDSDNDENLHSKSNPLIQEVETDGVPQNKNANRCETSTANEIANVNAKSNSNASSKAAAPTIQLQFSLGDMSGNPLMKLLAGDDGDDDGDDSSNANSDHDNINIDSEQAVRLQSVANFLKRPTTESSAIKHTHTNGLVTSGETTKGKKRPLVTEIS</sequence>
<feature type="compositionally biased region" description="Polar residues" evidence="1">
    <location>
        <begin position="94"/>
        <end position="106"/>
    </location>
</feature>
<dbReference type="AlphaFoldDB" id="A0A7S4EFF1"/>
<proteinExistence type="predicted"/>
<organism evidence="2">
    <name type="scientific">Pseudo-nitzschia australis</name>
    <dbReference type="NCBI Taxonomy" id="44445"/>
    <lineage>
        <taxon>Eukaryota</taxon>
        <taxon>Sar</taxon>
        <taxon>Stramenopiles</taxon>
        <taxon>Ochrophyta</taxon>
        <taxon>Bacillariophyta</taxon>
        <taxon>Bacillariophyceae</taxon>
        <taxon>Bacillariophycidae</taxon>
        <taxon>Bacillariales</taxon>
        <taxon>Bacillariaceae</taxon>
        <taxon>Pseudo-nitzschia</taxon>
    </lineage>
</organism>
<gene>
    <name evidence="2" type="ORF">PAUS00366_LOCUS1576</name>
</gene>
<feature type="region of interest" description="Disordered" evidence="1">
    <location>
        <begin position="192"/>
        <end position="225"/>
    </location>
</feature>